<reference evidence="3" key="1">
    <citation type="submission" date="2018-10" db="EMBL/GenBank/DDBJ databases">
        <authorList>
            <person name="Vincent A.T."/>
            <person name="Schiettekatte O."/>
            <person name="Bourhy P."/>
            <person name="Veyrier F.J."/>
            <person name="Picardeau M."/>
        </authorList>
    </citation>
    <scope>NUCLEOTIDE SEQUENCE</scope>
    <source>
        <strain evidence="3">201702690</strain>
    </source>
</reference>
<dbReference type="RefSeq" id="WP_135645821.1">
    <property type="nucleotide sequence ID" value="NZ_RQER01000010.1"/>
</dbReference>
<evidence type="ECO:0000313" key="4">
    <source>
        <dbReference type="Proteomes" id="UP000297273"/>
    </source>
</evidence>
<gene>
    <name evidence="2" type="ORF">EHO57_15550</name>
    <name evidence="3" type="ORF">EHQ53_10950</name>
</gene>
<organism evidence="2 5">
    <name type="scientific">Leptospira langatensis</name>
    <dbReference type="NCBI Taxonomy" id="2484983"/>
    <lineage>
        <taxon>Bacteria</taxon>
        <taxon>Pseudomonadati</taxon>
        <taxon>Spirochaetota</taxon>
        <taxon>Spirochaetia</taxon>
        <taxon>Leptospirales</taxon>
        <taxon>Leptospiraceae</taxon>
        <taxon>Leptospira</taxon>
    </lineage>
</organism>
<keyword evidence="1" id="KW-0732">Signal</keyword>
<accession>A0A5F1ZU93</accession>
<evidence type="ECO:0000313" key="3">
    <source>
        <dbReference type="EMBL" id="TGL40503.1"/>
    </source>
</evidence>
<dbReference type="OrthoDB" id="343490at2"/>
<evidence type="ECO:0000313" key="5">
    <source>
        <dbReference type="Proteomes" id="UP000297946"/>
    </source>
</evidence>
<dbReference type="Proteomes" id="UP000297946">
    <property type="component" value="Unassembled WGS sequence"/>
</dbReference>
<proteinExistence type="predicted"/>
<keyword evidence="4" id="KW-1185">Reference proteome</keyword>
<sequence length="134" mass="15379">MKRFYFISIFSFISIFLISGVSAQEENPIKFKLEKSSPNTYQLRLVHPDNFGVQKDAPHRILMNPGPGLKVVSADLKLKGKTSTRKKEYFETVDPMQVKLEGKGDLEIHAKIFYCDYNRNICIPGKVLQKEVIQ</sequence>
<dbReference type="EMBL" id="RQER01000010">
    <property type="protein sequence ID" value="TGJ98929.1"/>
    <property type="molecule type" value="Genomic_DNA"/>
</dbReference>
<evidence type="ECO:0000313" key="2">
    <source>
        <dbReference type="EMBL" id="TGJ98929.1"/>
    </source>
</evidence>
<protein>
    <recommendedName>
        <fullName evidence="6">Thiol:disulfide interchange protein DsbD N-terminal domain-containing protein</fullName>
    </recommendedName>
</protein>
<dbReference type="EMBL" id="RQGC01000007">
    <property type="protein sequence ID" value="TGL40503.1"/>
    <property type="molecule type" value="Genomic_DNA"/>
</dbReference>
<name>A0A5F1ZU93_9LEPT</name>
<comment type="caution">
    <text evidence="2">The sequence shown here is derived from an EMBL/GenBank/DDBJ whole genome shotgun (WGS) entry which is preliminary data.</text>
</comment>
<evidence type="ECO:0008006" key="6">
    <source>
        <dbReference type="Google" id="ProtNLM"/>
    </source>
</evidence>
<reference evidence="4 5" key="2">
    <citation type="journal article" date="2019" name="PLoS Negl. Trop. Dis.">
        <title>Revisiting the worldwide diversity of Leptospira species in the environment.</title>
        <authorList>
            <person name="Vincent A.T."/>
            <person name="Schiettekatte O."/>
            <person name="Bourhy P."/>
            <person name="Veyrier F.J."/>
            <person name="Picardeau M."/>
        </authorList>
    </citation>
    <scope>NUCLEOTIDE SEQUENCE [LARGE SCALE GENOMIC DNA]</scope>
    <source>
        <strain evidence="4">201702690</strain>
        <strain evidence="2 5">SSW18</strain>
    </source>
</reference>
<dbReference type="NCBIfam" id="NF047487">
    <property type="entry name" value="MPL17FamLepto"/>
    <property type="match status" value="1"/>
</dbReference>
<feature type="chain" id="PRO_5043207043" description="Thiol:disulfide interchange protein DsbD N-terminal domain-containing protein" evidence="1">
    <location>
        <begin position="24"/>
        <end position="134"/>
    </location>
</feature>
<dbReference type="AlphaFoldDB" id="A0A5F1ZU93"/>
<evidence type="ECO:0000256" key="1">
    <source>
        <dbReference type="SAM" id="SignalP"/>
    </source>
</evidence>
<dbReference type="Proteomes" id="UP000297273">
    <property type="component" value="Unassembled WGS sequence"/>
</dbReference>
<feature type="signal peptide" evidence="1">
    <location>
        <begin position="1"/>
        <end position="23"/>
    </location>
</feature>